<dbReference type="InterPro" id="IPR035959">
    <property type="entry name" value="RutC-like_sf"/>
</dbReference>
<dbReference type="EMBL" id="CAEZXX010000013">
    <property type="protein sequence ID" value="CAB4696776.1"/>
    <property type="molecule type" value="Genomic_DNA"/>
</dbReference>
<organism evidence="1">
    <name type="scientific">freshwater metagenome</name>
    <dbReference type="NCBI Taxonomy" id="449393"/>
    <lineage>
        <taxon>unclassified sequences</taxon>
        <taxon>metagenomes</taxon>
        <taxon>ecological metagenomes</taxon>
    </lineage>
</organism>
<reference evidence="1" key="1">
    <citation type="submission" date="2020-05" db="EMBL/GenBank/DDBJ databases">
        <authorList>
            <person name="Chiriac C."/>
            <person name="Salcher M."/>
            <person name="Ghai R."/>
            <person name="Kavagutti S V."/>
        </authorList>
    </citation>
    <scope>NUCLEOTIDE SEQUENCE</scope>
</reference>
<evidence type="ECO:0000313" key="1">
    <source>
        <dbReference type="EMBL" id="CAB4696776.1"/>
    </source>
</evidence>
<gene>
    <name evidence="1" type="ORF">UFOPK2602_00340</name>
    <name evidence="2" type="ORF">UFOPK2806_00957</name>
    <name evidence="3" type="ORF">UFOPK4306_00669</name>
</gene>
<accession>A0A6J6PDN9</accession>
<proteinExistence type="predicted"/>
<dbReference type="AlphaFoldDB" id="A0A6J6PDN9"/>
<dbReference type="SUPFAM" id="SSF55298">
    <property type="entry name" value="YjgF-like"/>
    <property type="match status" value="1"/>
</dbReference>
<dbReference type="Gene3D" id="3.30.1330.40">
    <property type="entry name" value="RutC-like"/>
    <property type="match status" value="1"/>
</dbReference>
<evidence type="ECO:0000313" key="2">
    <source>
        <dbReference type="EMBL" id="CAB4749991.1"/>
    </source>
</evidence>
<evidence type="ECO:0000313" key="3">
    <source>
        <dbReference type="EMBL" id="CAB5057162.1"/>
    </source>
</evidence>
<dbReference type="EMBL" id="CAFBQP010000019">
    <property type="protein sequence ID" value="CAB5057162.1"/>
    <property type="molecule type" value="Genomic_DNA"/>
</dbReference>
<dbReference type="CDD" id="cd00448">
    <property type="entry name" value="YjgF_YER057c_UK114_family"/>
    <property type="match status" value="1"/>
</dbReference>
<sequence length="126" mass="13526">MTGRTSITVDGLSHLTAIPLATRIGPLVVSSVIAPFRPGSREHSPDAAGQIEQIFESAGRMLEAAGATWADVAKMNFWLADAADRPALEPVWLRYFPVEGSRPARHTHISKGAPFVTGDFLAYIIG</sequence>
<dbReference type="InterPro" id="IPR006175">
    <property type="entry name" value="YjgF/YER057c/UK114"/>
</dbReference>
<protein>
    <submittedName>
        <fullName evidence="1">Unannotated protein</fullName>
    </submittedName>
</protein>
<dbReference type="EMBL" id="CAEZYY010000009">
    <property type="protein sequence ID" value="CAB4749991.1"/>
    <property type="molecule type" value="Genomic_DNA"/>
</dbReference>
<dbReference type="Pfam" id="PF01042">
    <property type="entry name" value="Ribonuc_L-PSP"/>
    <property type="match status" value="1"/>
</dbReference>
<name>A0A6J6PDN9_9ZZZZ</name>